<reference evidence="2 3" key="1">
    <citation type="submission" date="2024-06" db="EMBL/GenBank/DDBJ databases">
        <title>Genomic Encyclopedia of Type Strains, Phase IV (KMG-IV): sequencing the most valuable type-strain genomes for metagenomic binning, comparative biology and taxonomic classification.</title>
        <authorList>
            <person name="Goeker M."/>
        </authorList>
    </citation>
    <scope>NUCLEOTIDE SEQUENCE [LARGE SCALE GENOMIC DNA]</scope>
    <source>
        <strain evidence="2 3">DSM 17809</strain>
    </source>
</reference>
<dbReference type="InterPro" id="IPR018638">
    <property type="entry name" value="DUF2061_membrane"/>
</dbReference>
<gene>
    <name evidence="2" type="ORF">ABID41_001390</name>
</gene>
<name>A0ABV2EGZ1_9CAUL</name>
<keyword evidence="3" id="KW-1185">Reference proteome</keyword>
<feature type="domain" description="DUF2061" evidence="1">
    <location>
        <begin position="1"/>
        <end position="43"/>
    </location>
</feature>
<evidence type="ECO:0000313" key="3">
    <source>
        <dbReference type="Proteomes" id="UP001549110"/>
    </source>
</evidence>
<dbReference type="EMBL" id="JBEPLU010000001">
    <property type="protein sequence ID" value="MET3526295.1"/>
    <property type="molecule type" value="Genomic_DNA"/>
</dbReference>
<protein>
    <submittedName>
        <fullName evidence="2">Membrane protein</fullName>
    </submittedName>
</protein>
<evidence type="ECO:0000313" key="2">
    <source>
        <dbReference type="EMBL" id="MET3526295.1"/>
    </source>
</evidence>
<organism evidence="2 3">
    <name type="scientific">Phenylobacterium koreense</name>
    <dbReference type="NCBI Taxonomy" id="266125"/>
    <lineage>
        <taxon>Bacteria</taxon>
        <taxon>Pseudomonadati</taxon>
        <taxon>Pseudomonadota</taxon>
        <taxon>Alphaproteobacteria</taxon>
        <taxon>Caulobacterales</taxon>
        <taxon>Caulobacteraceae</taxon>
        <taxon>Phenylobacterium</taxon>
    </lineage>
</organism>
<evidence type="ECO:0000259" key="1">
    <source>
        <dbReference type="Pfam" id="PF09834"/>
    </source>
</evidence>
<comment type="caution">
    <text evidence="2">The sequence shown here is derived from an EMBL/GenBank/DDBJ whole genome shotgun (WGS) entry which is preliminary data.</text>
</comment>
<accession>A0ABV2EGZ1</accession>
<sequence>MHLTVAITVAYALTRDWRAALAIGMIEPIFQTLAFAIHERVWARITAHGTGSPAAASVEA</sequence>
<dbReference type="Proteomes" id="UP001549110">
    <property type="component" value="Unassembled WGS sequence"/>
</dbReference>
<dbReference type="Pfam" id="PF09834">
    <property type="entry name" value="DUF2061"/>
    <property type="match status" value="1"/>
</dbReference>
<proteinExistence type="predicted"/>